<dbReference type="EMBL" id="JBANQN010000005">
    <property type="protein sequence ID" value="KAK6789866.1"/>
    <property type="molecule type" value="Genomic_DNA"/>
</dbReference>
<dbReference type="AlphaFoldDB" id="A0AAN8YFF4"/>
<gene>
    <name evidence="2" type="ORF">RDI58_013666</name>
</gene>
<evidence type="ECO:0000313" key="2">
    <source>
        <dbReference type="EMBL" id="KAK6789866.1"/>
    </source>
</evidence>
<name>A0AAN8YFF4_SOLBU</name>
<evidence type="ECO:0000313" key="3">
    <source>
        <dbReference type="Proteomes" id="UP001371456"/>
    </source>
</evidence>
<feature type="region of interest" description="Disordered" evidence="1">
    <location>
        <begin position="51"/>
        <end position="71"/>
    </location>
</feature>
<comment type="caution">
    <text evidence="2">The sequence shown here is derived from an EMBL/GenBank/DDBJ whole genome shotgun (WGS) entry which is preliminary data.</text>
</comment>
<accession>A0AAN8YFF4</accession>
<sequence>MNNVPKFDFLNKFKEVNYFELEDRFNIDVVYFITTFLTGSKASKTMLDPILNETTTPDMQPRNRNPDKYDTSPYILLSEGESSVSRVHVFSRIKHSFESHNDFDVGVDLINEFIE</sequence>
<protein>
    <submittedName>
        <fullName evidence="2">Uncharacterized protein</fullName>
    </submittedName>
</protein>
<keyword evidence="3" id="KW-1185">Reference proteome</keyword>
<evidence type="ECO:0000256" key="1">
    <source>
        <dbReference type="SAM" id="MobiDB-lite"/>
    </source>
</evidence>
<reference evidence="2 3" key="1">
    <citation type="submission" date="2024-02" db="EMBL/GenBank/DDBJ databases">
        <title>de novo genome assembly of Solanum bulbocastanum strain 11H21.</title>
        <authorList>
            <person name="Hosaka A.J."/>
        </authorList>
    </citation>
    <scope>NUCLEOTIDE SEQUENCE [LARGE SCALE GENOMIC DNA]</scope>
    <source>
        <tissue evidence="2">Young leaves</tissue>
    </source>
</reference>
<proteinExistence type="predicted"/>
<organism evidence="2 3">
    <name type="scientific">Solanum bulbocastanum</name>
    <name type="common">Wild potato</name>
    <dbReference type="NCBI Taxonomy" id="147425"/>
    <lineage>
        <taxon>Eukaryota</taxon>
        <taxon>Viridiplantae</taxon>
        <taxon>Streptophyta</taxon>
        <taxon>Embryophyta</taxon>
        <taxon>Tracheophyta</taxon>
        <taxon>Spermatophyta</taxon>
        <taxon>Magnoliopsida</taxon>
        <taxon>eudicotyledons</taxon>
        <taxon>Gunneridae</taxon>
        <taxon>Pentapetalae</taxon>
        <taxon>asterids</taxon>
        <taxon>lamiids</taxon>
        <taxon>Solanales</taxon>
        <taxon>Solanaceae</taxon>
        <taxon>Solanoideae</taxon>
        <taxon>Solaneae</taxon>
        <taxon>Solanum</taxon>
    </lineage>
</organism>
<dbReference type="Proteomes" id="UP001371456">
    <property type="component" value="Unassembled WGS sequence"/>
</dbReference>